<dbReference type="AlphaFoldDB" id="S7ZG36"/>
<organism evidence="1 2">
    <name type="scientific">Penicillium oxalicum (strain 114-2 / CGMCC 5302)</name>
    <name type="common">Penicillium decumbens</name>
    <dbReference type="NCBI Taxonomy" id="933388"/>
    <lineage>
        <taxon>Eukaryota</taxon>
        <taxon>Fungi</taxon>
        <taxon>Dikarya</taxon>
        <taxon>Ascomycota</taxon>
        <taxon>Pezizomycotina</taxon>
        <taxon>Eurotiomycetes</taxon>
        <taxon>Eurotiomycetidae</taxon>
        <taxon>Eurotiales</taxon>
        <taxon>Aspergillaceae</taxon>
        <taxon>Penicillium</taxon>
    </lineage>
</organism>
<name>S7ZG36_PENO1</name>
<accession>S7ZG36</accession>
<dbReference type="OrthoDB" id="3469225at2759"/>
<dbReference type="STRING" id="933388.S7ZG36"/>
<dbReference type="eggNOG" id="ENOG502T2R8">
    <property type="taxonomic scope" value="Eukaryota"/>
</dbReference>
<evidence type="ECO:0000313" key="1">
    <source>
        <dbReference type="EMBL" id="EPS27616.1"/>
    </source>
</evidence>
<protein>
    <recommendedName>
        <fullName evidence="3">Tachykinin family protein</fullName>
    </recommendedName>
</protein>
<dbReference type="HOGENOM" id="CLU_038060_0_0_1"/>
<gene>
    <name evidence="1" type="ORF">PDE_02560</name>
</gene>
<proteinExistence type="predicted"/>
<evidence type="ECO:0000313" key="2">
    <source>
        <dbReference type="Proteomes" id="UP000019376"/>
    </source>
</evidence>
<dbReference type="EMBL" id="KB644410">
    <property type="protein sequence ID" value="EPS27616.1"/>
    <property type="molecule type" value="Genomic_DNA"/>
</dbReference>
<reference evidence="1 2" key="1">
    <citation type="journal article" date="2013" name="PLoS ONE">
        <title>Genomic and secretomic analyses reveal unique features of the lignocellulolytic enzyme system of Penicillium decumbens.</title>
        <authorList>
            <person name="Liu G."/>
            <person name="Zhang L."/>
            <person name="Wei X."/>
            <person name="Zou G."/>
            <person name="Qin Y."/>
            <person name="Ma L."/>
            <person name="Li J."/>
            <person name="Zheng H."/>
            <person name="Wang S."/>
            <person name="Wang C."/>
            <person name="Xun L."/>
            <person name="Zhao G.-P."/>
            <person name="Zhou Z."/>
            <person name="Qu Y."/>
        </authorList>
    </citation>
    <scope>NUCLEOTIDE SEQUENCE [LARGE SCALE GENOMIC DNA]</scope>
    <source>
        <strain evidence="2">114-2 / CGMCC 5302</strain>
    </source>
</reference>
<dbReference type="PANTHER" id="PTHR37540:SF5">
    <property type="entry name" value="TRANSCRIPTION FACTOR DOMAIN-CONTAINING PROTEIN"/>
    <property type="match status" value="1"/>
</dbReference>
<dbReference type="PANTHER" id="PTHR37540">
    <property type="entry name" value="TRANSCRIPTION FACTOR (ACR-2), PUTATIVE-RELATED-RELATED"/>
    <property type="match status" value="1"/>
</dbReference>
<sequence>MAVDDGTQRPRPQPGSHGFLFVNTQGDDALFASMRREIKSFVAKNADQRRKKEAIDRLKSFQPFSVCTPRREKREIDNVQHGRKTQIPRMRYENSMMPVKASTLIRQNHADPFHAYPVSMSNAMHVYFRHYRGYVIPNSYPFNVDWMNTWWTERSLISTALLYTKLCVGAGHKAGLESRSGVSSEASRKSLGDCIKFRTSAIRALNDLLQDPVTAVAESTVLTVASIVTIENINAEFAALRTHMKGLATLIEIAGGLDVFEYMTLSSVYHAVAGYAALQHKPPVIPMSAKFRGEVVRESAIFHPQPDDKDTVGFVIPPSIATLGSRFAACSPWYTEISPSLKDHLGIFTRLIQHFELGKAHPEIVGPTDNDLFPIFQHDFLSTIPAPSSPSRKIHDYINPPLRYSVIIYLWACVSHLQPLPIVRHMVEAFKHILAPRIPDLLDAAPDLLFWMLVLGVTASKRNTDAHAWFVLHSARVARRLGLRDRTQSRQLLGEFFYTDLCENPGEGLYLEEVLAASARSCRSDDSGSECIAG</sequence>
<dbReference type="InterPro" id="IPR021858">
    <property type="entry name" value="Fun_TF"/>
</dbReference>
<dbReference type="PhylomeDB" id="S7ZG36"/>
<dbReference type="Pfam" id="PF11951">
    <property type="entry name" value="Fungal_trans_2"/>
    <property type="match status" value="1"/>
</dbReference>
<keyword evidence="2" id="KW-1185">Reference proteome</keyword>
<dbReference type="Proteomes" id="UP000019376">
    <property type="component" value="Unassembled WGS sequence"/>
</dbReference>
<evidence type="ECO:0008006" key="3">
    <source>
        <dbReference type="Google" id="ProtNLM"/>
    </source>
</evidence>